<dbReference type="EMBL" id="FOHE01000001">
    <property type="protein sequence ID" value="SES64553.1"/>
    <property type="molecule type" value="Genomic_DNA"/>
</dbReference>
<evidence type="ECO:0000313" key="2">
    <source>
        <dbReference type="EMBL" id="SES64553.1"/>
    </source>
</evidence>
<dbReference type="Proteomes" id="UP000198618">
    <property type="component" value="Unassembled WGS sequence"/>
</dbReference>
<accession>A0A1H9Y6V1</accession>
<dbReference type="OrthoDB" id="2427324at2"/>
<keyword evidence="3" id="KW-1185">Reference proteome</keyword>
<keyword evidence="1" id="KW-0812">Transmembrane</keyword>
<dbReference type="STRING" id="930131.SAMN05216389_101228"/>
<protein>
    <submittedName>
        <fullName evidence="2">Uncharacterized protein</fullName>
    </submittedName>
</protein>
<sequence length="144" mass="16906">MVYNVKMPGAFLVNLILFVVLWNIFDTFSSHLVIFLSAMIIAILLGSIRRRCAIYENQFVHEILFNKKVILKRIIDPQQMKQLKFIRVGWAKKGVKIKVEKAFPIKLEEMEPDNGYEHLMEFAKENGVSIDKTRDYSILERMNK</sequence>
<evidence type="ECO:0000313" key="3">
    <source>
        <dbReference type="Proteomes" id="UP000198618"/>
    </source>
</evidence>
<feature type="transmembrane region" description="Helical" evidence="1">
    <location>
        <begin position="7"/>
        <end position="25"/>
    </location>
</feature>
<dbReference type="RefSeq" id="WP_090865958.1">
    <property type="nucleotide sequence ID" value="NZ_FOHE01000001.1"/>
</dbReference>
<organism evidence="2 3">
    <name type="scientific">Oceanobacillus limi</name>
    <dbReference type="NCBI Taxonomy" id="930131"/>
    <lineage>
        <taxon>Bacteria</taxon>
        <taxon>Bacillati</taxon>
        <taxon>Bacillota</taxon>
        <taxon>Bacilli</taxon>
        <taxon>Bacillales</taxon>
        <taxon>Bacillaceae</taxon>
        <taxon>Oceanobacillus</taxon>
    </lineage>
</organism>
<proteinExistence type="predicted"/>
<name>A0A1H9Y6V1_9BACI</name>
<evidence type="ECO:0000256" key="1">
    <source>
        <dbReference type="SAM" id="Phobius"/>
    </source>
</evidence>
<reference evidence="2 3" key="1">
    <citation type="submission" date="2016-10" db="EMBL/GenBank/DDBJ databases">
        <authorList>
            <person name="de Groot N.N."/>
        </authorList>
    </citation>
    <scope>NUCLEOTIDE SEQUENCE [LARGE SCALE GENOMIC DNA]</scope>
    <source>
        <strain evidence="2 3">IBRC-M 10780</strain>
    </source>
</reference>
<gene>
    <name evidence="2" type="ORF">SAMN05216389_101228</name>
</gene>
<feature type="transmembrane region" description="Helical" evidence="1">
    <location>
        <begin position="31"/>
        <end position="48"/>
    </location>
</feature>
<keyword evidence="1" id="KW-0472">Membrane</keyword>
<dbReference type="AlphaFoldDB" id="A0A1H9Y6V1"/>
<keyword evidence="1" id="KW-1133">Transmembrane helix</keyword>